<dbReference type="Proteomes" id="UP000789405">
    <property type="component" value="Unassembled WGS sequence"/>
</dbReference>
<organism evidence="1 2">
    <name type="scientific">Dentiscutata erythropus</name>
    <dbReference type="NCBI Taxonomy" id="1348616"/>
    <lineage>
        <taxon>Eukaryota</taxon>
        <taxon>Fungi</taxon>
        <taxon>Fungi incertae sedis</taxon>
        <taxon>Mucoromycota</taxon>
        <taxon>Glomeromycotina</taxon>
        <taxon>Glomeromycetes</taxon>
        <taxon>Diversisporales</taxon>
        <taxon>Gigasporaceae</taxon>
        <taxon>Dentiscutata</taxon>
    </lineage>
</organism>
<dbReference type="EMBL" id="CAJVPY010005081">
    <property type="protein sequence ID" value="CAG8634948.1"/>
    <property type="molecule type" value="Genomic_DNA"/>
</dbReference>
<accession>A0A9N9DCK6</accession>
<reference evidence="1" key="1">
    <citation type="submission" date="2021-06" db="EMBL/GenBank/DDBJ databases">
        <authorList>
            <person name="Kallberg Y."/>
            <person name="Tangrot J."/>
            <person name="Rosling A."/>
        </authorList>
    </citation>
    <scope>NUCLEOTIDE SEQUENCE</scope>
    <source>
        <strain evidence="1">MA453B</strain>
    </source>
</reference>
<proteinExistence type="predicted"/>
<comment type="caution">
    <text evidence="1">The sequence shown here is derived from an EMBL/GenBank/DDBJ whole genome shotgun (WGS) entry which is preliminary data.</text>
</comment>
<sequence>MSNLNLQTIPTESLNLALILHSKIELKTWTGDVKAEIKSFYGAIEHALQKLEHLKETPEDVKAAVLAISSLHKNNKLAISSPSYKKEDNQNDICMHISNLKSILENIEDFEAKELILYYRRELQFELEQCSRNIIRFIGIFIKIIFIST</sequence>
<gene>
    <name evidence="1" type="ORF">DERYTH_LOCUS9347</name>
</gene>
<dbReference type="OrthoDB" id="10406894at2759"/>
<dbReference type="AlphaFoldDB" id="A0A9N9DCK6"/>
<evidence type="ECO:0000313" key="2">
    <source>
        <dbReference type="Proteomes" id="UP000789405"/>
    </source>
</evidence>
<evidence type="ECO:0000313" key="1">
    <source>
        <dbReference type="EMBL" id="CAG8634948.1"/>
    </source>
</evidence>
<protein>
    <submittedName>
        <fullName evidence="1">19935_t:CDS:1</fullName>
    </submittedName>
</protein>
<name>A0A9N9DCK6_9GLOM</name>
<keyword evidence="2" id="KW-1185">Reference proteome</keyword>